<dbReference type="InterPro" id="IPR050577">
    <property type="entry name" value="MAPR/NEUFC/NENF-like"/>
</dbReference>
<dbReference type="Proteomes" id="UP001408356">
    <property type="component" value="Unassembled WGS sequence"/>
</dbReference>
<evidence type="ECO:0000313" key="5">
    <source>
        <dbReference type="Proteomes" id="UP001408356"/>
    </source>
</evidence>
<evidence type="ECO:0000256" key="2">
    <source>
        <dbReference type="SAM" id="MobiDB-lite"/>
    </source>
</evidence>
<dbReference type="SMART" id="SM01117">
    <property type="entry name" value="Cyt-b5"/>
    <property type="match status" value="1"/>
</dbReference>
<gene>
    <name evidence="4" type="ORF">SUNI508_07848</name>
</gene>
<dbReference type="PANTHER" id="PTHR10281:SF76">
    <property type="entry name" value="CALCUTTA CUP-RELATED"/>
    <property type="match status" value="1"/>
</dbReference>
<dbReference type="InterPro" id="IPR036400">
    <property type="entry name" value="Cyt_B5-like_heme/steroid_sf"/>
</dbReference>
<comment type="caution">
    <text evidence="4">The sequence shown here is derived from an EMBL/GenBank/DDBJ whole genome shotgun (WGS) entry which is preliminary data.</text>
</comment>
<dbReference type="InterPro" id="IPR001199">
    <property type="entry name" value="Cyt_B5-like_heme/steroid-bd"/>
</dbReference>
<dbReference type="PANTHER" id="PTHR10281">
    <property type="entry name" value="MEMBRANE-ASSOCIATED PROGESTERONE RECEPTOR COMPONENT-RELATED"/>
    <property type="match status" value="1"/>
</dbReference>
<feature type="domain" description="Cytochrome b5 heme-binding" evidence="3">
    <location>
        <begin position="121"/>
        <end position="199"/>
    </location>
</feature>
<dbReference type="SUPFAM" id="SSF55856">
    <property type="entry name" value="Cytochrome b5-like heme/steroid binding domain"/>
    <property type="match status" value="1"/>
</dbReference>
<protein>
    <submittedName>
        <fullName evidence="4">Cytochrome b5-like Heme/Steroid binding domain-containing protein</fullName>
    </submittedName>
</protein>
<evidence type="ECO:0000313" key="4">
    <source>
        <dbReference type="EMBL" id="KAK9418591.1"/>
    </source>
</evidence>
<reference evidence="4 5" key="1">
    <citation type="journal article" date="2024" name="J. Plant Pathol.">
        <title>Sequence and assembly of the genome of Seiridium unicorne, isolate CBS 538.82, causal agent of cypress canker disease.</title>
        <authorList>
            <person name="Scali E."/>
            <person name="Rocca G.D."/>
            <person name="Danti R."/>
            <person name="Garbelotto M."/>
            <person name="Barberini S."/>
            <person name="Baroncelli R."/>
            <person name="Emiliani G."/>
        </authorList>
    </citation>
    <scope>NUCLEOTIDE SEQUENCE [LARGE SCALE GENOMIC DNA]</scope>
    <source>
        <strain evidence="4 5">BM-138-508</strain>
    </source>
</reference>
<evidence type="ECO:0000256" key="1">
    <source>
        <dbReference type="ARBA" id="ARBA00038357"/>
    </source>
</evidence>
<accession>A0ABR2UVI4</accession>
<evidence type="ECO:0000259" key="3">
    <source>
        <dbReference type="SMART" id="SM01117"/>
    </source>
</evidence>
<comment type="similarity">
    <text evidence="1">Belongs to the cytochrome b5 family. MAPR subfamily.</text>
</comment>
<feature type="region of interest" description="Disordered" evidence="2">
    <location>
        <begin position="1"/>
        <end position="55"/>
    </location>
</feature>
<keyword evidence="5" id="KW-1185">Reference proteome</keyword>
<feature type="region of interest" description="Disordered" evidence="2">
    <location>
        <begin position="260"/>
        <end position="281"/>
    </location>
</feature>
<dbReference type="Pfam" id="PF00173">
    <property type="entry name" value="Cyt-b5"/>
    <property type="match status" value="1"/>
</dbReference>
<sequence length="281" mass="31742">MPAETRGSVRQRKTVPIHASTEDPSPRVVELNSSDDEDDINGPLQEDPKPKLSAKTRVKKEDDAYSPWLDILRVITFLVLASAGLSYLISGGDSFTWGLKNPPKYLRKAWWTEQFKSPIHLTPAELLAYDGSDPEKPIYLAINGTIYDVSANSRTYGPGGSYHVFAGVDAARGFVTGCFAEDRTADLRGIEEMHIPLDDPEVDKHFTAQELAELKQKEVEDARQKVHDQLKHWVNFFAKSPKYPKVGMVKREKNWLESEPRKKLCAQAEKGRPKRKVPERN</sequence>
<proteinExistence type="inferred from homology"/>
<dbReference type="EMBL" id="JARVKF010000363">
    <property type="protein sequence ID" value="KAK9418591.1"/>
    <property type="molecule type" value="Genomic_DNA"/>
</dbReference>
<name>A0ABR2UVI4_9PEZI</name>
<dbReference type="Gene3D" id="3.10.120.10">
    <property type="entry name" value="Cytochrome b5-like heme/steroid binding domain"/>
    <property type="match status" value="1"/>
</dbReference>
<organism evidence="4 5">
    <name type="scientific">Seiridium unicorne</name>
    <dbReference type="NCBI Taxonomy" id="138068"/>
    <lineage>
        <taxon>Eukaryota</taxon>
        <taxon>Fungi</taxon>
        <taxon>Dikarya</taxon>
        <taxon>Ascomycota</taxon>
        <taxon>Pezizomycotina</taxon>
        <taxon>Sordariomycetes</taxon>
        <taxon>Xylariomycetidae</taxon>
        <taxon>Amphisphaeriales</taxon>
        <taxon>Sporocadaceae</taxon>
        <taxon>Seiridium</taxon>
    </lineage>
</organism>